<evidence type="ECO:0000256" key="2">
    <source>
        <dbReference type="ARBA" id="ARBA00022630"/>
    </source>
</evidence>
<dbReference type="Pfam" id="PF00175">
    <property type="entry name" value="NAD_binding_1"/>
    <property type="match status" value="1"/>
</dbReference>
<dbReference type="GO" id="GO:0051537">
    <property type="term" value="F:2 iron, 2 sulfur cluster binding"/>
    <property type="evidence" value="ECO:0007669"/>
    <property type="project" value="UniProtKB-KW"/>
</dbReference>
<name>A0A4R5F7R9_9FLAO</name>
<dbReference type="InterPro" id="IPR012675">
    <property type="entry name" value="Beta-grasp_dom_sf"/>
</dbReference>
<evidence type="ECO:0000256" key="8">
    <source>
        <dbReference type="ARBA" id="ARBA00023014"/>
    </source>
</evidence>
<dbReference type="EMBL" id="SMLG01000006">
    <property type="protein sequence ID" value="TDE43935.1"/>
    <property type="molecule type" value="Genomic_DNA"/>
</dbReference>
<dbReference type="InterPro" id="IPR050415">
    <property type="entry name" value="MRET"/>
</dbReference>
<feature type="domain" description="FAD-binding FR-type" evidence="10">
    <location>
        <begin position="1"/>
        <end position="104"/>
    </location>
</feature>
<dbReference type="GO" id="GO:0046872">
    <property type="term" value="F:metal ion binding"/>
    <property type="evidence" value="ECO:0007669"/>
    <property type="project" value="UniProtKB-KW"/>
</dbReference>
<dbReference type="SUPFAM" id="SSF54292">
    <property type="entry name" value="2Fe-2S ferredoxin-like"/>
    <property type="match status" value="1"/>
</dbReference>
<dbReference type="Gene3D" id="2.40.30.10">
    <property type="entry name" value="Translation factors"/>
    <property type="match status" value="1"/>
</dbReference>
<dbReference type="Gene3D" id="3.40.50.80">
    <property type="entry name" value="Nucleotide-binding domain of ferredoxin-NADP reductase (FNR) module"/>
    <property type="match status" value="1"/>
</dbReference>
<proteinExistence type="predicted"/>
<dbReference type="PROSITE" id="PS51384">
    <property type="entry name" value="FAD_FR"/>
    <property type="match status" value="1"/>
</dbReference>
<organism evidence="11 12">
    <name type="scientific">Flavobacterium rhamnosiphilum</name>
    <dbReference type="NCBI Taxonomy" id="2541724"/>
    <lineage>
        <taxon>Bacteria</taxon>
        <taxon>Pseudomonadati</taxon>
        <taxon>Bacteroidota</taxon>
        <taxon>Flavobacteriia</taxon>
        <taxon>Flavobacteriales</taxon>
        <taxon>Flavobacteriaceae</taxon>
        <taxon>Flavobacterium</taxon>
    </lineage>
</organism>
<keyword evidence="12" id="KW-1185">Reference proteome</keyword>
<keyword evidence="2" id="KW-0285">Flavoprotein</keyword>
<evidence type="ECO:0000256" key="4">
    <source>
        <dbReference type="ARBA" id="ARBA00022723"/>
    </source>
</evidence>
<protein>
    <submittedName>
        <fullName evidence="11">Ferredoxin--NADP reductase</fullName>
    </submittedName>
</protein>
<dbReference type="InterPro" id="IPR036010">
    <property type="entry name" value="2Fe-2S_ferredoxin-like_sf"/>
</dbReference>
<sequence length="342" mass="38704">MKKYTLKVEAIKKETADSLTLCFKQPGLRKIKYVSGQYLTLSFRINGRKYVRPYSFSSAPGVDSFLEVTIKRVPEGIVSNYIHNQVQVADLIEVMEPLGNFVYIPNEEDSEICFWGVGSGITPLLSIIKDILVTYPTLKVHLIYGNKNPESTIFLETLNQLTALHSSVFKITHFFTQSQIENNSPNVFQGRINKHFILGLLKNSSFNTKHYICGPDGLKQTIRETLEDLNISLNTIFSEDFELIKDPKDFEDITSQEVKINFQENDTFVVVEKGKSILEAALDAGIDLSYSCQTGNCNTCKGKLKTGELKMIGLAKERDDLEKDDYLLCCSYPTTDNIYIKI</sequence>
<evidence type="ECO:0000259" key="9">
    <source>
        <dbReference type="PROSITE" id="PS51085"/>
    </source>
</evidence>
<evidence type="ECO:0000256" key="6">
    <source>
        <dbReference type="ARBA" id="ARBA00023002"/>
    </source>
</evidence>
<keyword evidence="3" id="KW-0001">2Fe-2S</keyword>
<dbReference type="InterPro" id="IPR001041">
    <property type="entry name" value="2Fe-2S_ferredoxin-type"/>
</dbReference>
<dbReference type="PANTHER" id="PTHR47354">
    <property type="entry name" value="NADH OXIDOREDUCTASE HCR"/>
    <property type="match status" value="1"/>
</dbReference>
<evidence type="ECO:0000256" key="7">
    <source>
        <dbReference type="ARBA" id="ARBA00023004"/>
    </source>
</evidence>
<dbReference type="InterPro" id="IPR017938">
    <property type="entry name" value="Riboflavin_synthase-like_b-brl"/>
</dbReference>
<dbReference type="PANTHER" id="PTHR47354:SF8">
    <property type="entry name" value="1,2-PHENYLACETYL-COA EPOXIDASE, SUBUNIT E"/>
    <property type="match status" value="1"/>
</dbReference>
<keyword evidence="4" id="KW-0479">Metal-binding</keyword>
<comment type="cofactor">
    <cofactor evidence="1">
        <name>FAD</name>
        <dbReference type="ChEBI" id="CHEBI:57692"/>
    </cofactor>
</comment>
<evidence type="ECO:0000256" key="3">
    <source>
        <dbReference type="ARBA" id="ARBA00022714"/>
    </source>
</evidence>
<evidence type="ECO:0000256" key="1">
    <source>
        <dbReference type="ARBA" id="ARBA00001974"/>
    </source>
</evidence>
<keyword evidence="5" id="KW-0274">FAD</keyword>
<dbReference type="Pfam" id="PF00970">
    <property type="entry name" value="FAD_binding_6"/>
    <property type="match status" value="1"/>
</dbReference>
<dbReference type="SUPFAM" id="SSF63380">
    <property type="entry name" value="Riboflavin synthase domain-like"/>
    <property type="match status" value="1"/>
</dbReference>
<dbReference type="GO" id="GO:0016491">
    <property type="term" value="F:oxidoreductase activity"/>
    <property type="evidence" value="ECO:0007669"/>
    <property type="project" value="UniProtKB-KW"/>
</dbReference>
<evidence type="ECO:0000256" key="5">
    <source>
        <dbReference type="ARBA" id="ARBA00022827"/>
    </source>
</evidence>
<dbReference type="Proteomes" id="UP000294814">
    <property type="component" value="Unassembled WGS sequence"/>
</dbReference>
<reference evidence="11 12" key="1">
    <citation type="submission" date="2019-03" db="EMBL/GenBank/DDBJ databases">
        <title>Novel species of Flavobacterium.</title>
        <authorList>
            <person name="Liu Q."/>
            <person name="Xin Y.-H."/>
        </authorList>
    </citation>
    <scope>NUCLEOTIDE SEQUENCE [LARGE SCALE GENOMIC DNA]</scope>
    <source>
        <strain evidence="11 12">LB3P52</strain>
    </source>
</reference>
<dbReference type="PROSITE" id="PS51085">
    <property type="entry name" value="2FE2S_FER_2"/>
    <property type="match status" value="1"/>
</dbReference>
<dbReference type="CDD" id="cd00207">
    <property type="entry name" value="fer2"/>
    <property type="match status" value="1"/>
</dbReference>
<keyword evidence="7" id="KW-0408">Iron</keyword>
<dbReference type="InterPro" id="IPR039261">
    <property type="entry name" value="FNR_nucleotide-bd"/>
</dbReference>
<dbReference type="InterPro" id="IPR008333">
    <property type="entry name" value="Cbr1-like_FAD-bd_dom"/>
</dbReference>
<feature type="domain" description="2Fe-2S ferredoxin-type" evidence="9">
    <location>
        <begin position="258"/>
        <end position="342"/>
    </location>
</feature>
<dbReference type="InterPro" id="IPR001433">
    <property type="entry name" value="OxRdtase_FAD/NAD-bd"/>
</dbReference>
<dbReference type="Gene3D" id="3.10.20.30">
    <property type="match status" value="1"/>
</dbReference>
<gene>
    <name evidence="11" type="ORF">E0I26_09960</name>
</gene>
<dbReference type="GO" id="GO:0050660">
    <property type="term" value="F:flavin adenine dinucleotide binding"/>
    <property type="evidence" value="ECO:0007669"/>
    <property type="project" value="TreeGrafter"/>
</dbReference>
<evidence type="ECO:0000259" key="10">
    <source>
        <dbReference type="PROSITE" id="PS51384"/>
    </source>
</evidence>
<dbReference type="PRINTS" id="PR00410">
    <property type="entry name" value="PHEHYDRXLASE"/>
</dbReference>
<accession>A0A4R5F7R9</accession>
<dbReference type="InterPro" id="IPR017927">
    <property type="entry name" value="FAD-bd_FR_type"/>
</dbReference>
<dbReference type="Pfam" id="PF00111">
    <property type="entry name" value="Fer2"/>
    <property type="match status" value="1"/>
</dbReference>
<keyword evidence="6" id="KW-0560">Oxidoreductase</keyword>
<dbReference type="CDD" id="cd06214">
    <property type="entry name" value="PA_degradation_oxidoreductase_like"/>
    <property type="match status" value="1"/>
</dbReference>
<dbReference type="SUPFAM" id="SSF52343">
    <property type="entry name" value="Ferredoxin reductase-like, C-terminal NADP-linked domain"/>
    <property type="match status" value="1"/>
</dbReference>
<evidence type="ECO:0000313" key="12">
    <source>
        <dbReference type="Proteomes" id="UP000294814"/>
    </source>
</evidence>
<evidence type="ECO:0000313" key="11">
    <source>
        <dbReference type="EMBL" id="TDE43935.1"/>
    </source>
</evidence>
<dbReference type="AlphaFoldDB" id="A0A4R5F7R9"/>
<comment type="caution">
    <text evidence="11">The sequence shown here is derived from an EMBL/GenBank/DDBJ whole genome shotgun (WGS) entry which is preliminary data.</text>
</comment>
<dbReference type="OrthoDB" id="9789468at2"/>
<keyword evidence="8" id="KW-0411">Iron-sulfur</keyword>
<dbReference type="RefSeq" id="WP_131916328.1">
    <property type="nucleotide sequence ID" value="NZ_SMLG01000006.1"/>
</dbReference>